<dbReference type="PANTHER" id="PTHR44051:SF8">
    <property type="entry name" value="GLUTATHIONE S-TRANSFERASE GSTA"/>
    <property type="match status" value="1"/>
</dbReference>
<dbReference type="EMBL" id="UINC01023685">
    <property type="protein sequence ID" value="SVA95833.1"/>
    <property type="molecule type" value="Genomic_DNA"/>
</dbReference>
<dbReference type="PANTHER" id="PTHR44051">
    <property type="entry name" value="GLUTATHIONE S-TRANSFERASE-RELATED"/>
    <property type="match status" value="1"/>
</dbReference>
<evidence type="ECO:0000259" key="1">
    <source>
        <dbReference type="PROSITE" id="PS50404"/>
    </source>
</evidence>
<dbReference type="PROSITE" id="PS50404">
    <property type="entry name" value="GST_NTER"/>
    <property type="match status" value="1"/>
</dbReference>
<dbReference type="CDD" id="cd03051">
    <property type="entry name" value="GST_N_GTT2_like"/>
    <property type="match status" value="1"/>
</dbReference>
<dbReference type="InterPro" id="IPR004045">
    <property type="entry name" value="Glutathione_S-Trfase_N"/>
</dbReference>
<dbReference type="SFLD" id="SFLDS00019">
    <property type="entry name" value="Glutathione_Transferase_(cytos"/>
    <property type="match status" value="1"/>
</dbReference>
<feature type="domain" description="GST C-terminal" evidence="2">
    <location>
        <begin position="86"/>
        <end position="209"/>
    </location>
</feature>
<organism evidence="3">
    <name type="scientific">marine metagenome</name>
    <dbReference type="NCBI Taxonomy" id="408172"/>
    <lineage>
        <taxon>unclassified sequences</taxon>
        <taxon>metagenomes</taxon>
        <taxon>ecological metagenomes</taxon>
    </lineage>
</organism>
<reference evidence="3" key="1">
    <citation type="submission" date="2018-05" db="EMBL/GenBank/DDBJ databases">
        <authorList>
            <person name="Lanie J.A."/>
            <person name="Ng W.-L."/>
            <person name="Kazmierczak K.M."/>
            <person name="Andrzejewski T.M."/>
            <person name="Davidsen T.M."/>
            <person name="Wayne K.J."/>
            <person name="Tettelin H."/>
            <person name="Glass J.I."/>
            <person name="Rusch D."/>
            <person name="Podicherti R."/>
            <person name="Tsui H.-C.T."/>
            <person name="Winkler M.E."/>
        </authorList>
    </citation>
    <scope>NUCLEOTIDE SEQUENCE</scope>
</reference>
<accession>A0A382A4F4</accession>
<sequence>MRLYDFGRAPNPRRVRIFVAEKGVDIPKIDVNLFDGEQLSPEFRAINPGAMVPVLETDGGVYLSECIAICKYIEALHPEPNLFGKDATAEALVLMWNNIVENDGMFAVAEVLRNRLPAFKNRALPGPLDIAQIPELVERGCARCESFFDRIEQRLGDSSFLASARFSVADITLLVAVDAAALVDIDALASRPALQGWYQQASSRPSAQA</sequence>
<protein>
    <recommendedName>
        <fullName evidence="4">GST N-terminal domain-containing protein</fullName>
    </recommendedName>
</protein>
<dbReference type="InterPro" id="IPR036249">
    <property type="entry name" value="Thioredoxin-like_sf"/>
</dbReference>
<evidence type="ECO:0008006" key="4">
    <source>
        <dbReference type="Google" id="ProtNLM"/>
    </source>
</evidence>
<dbReference type="InterPro" id="IPR034345">
    <property type="entry name" value="Gtt2-like_N"/>
</dbReference>
<dbReference type="SUPFAM" id="SSF47616">
    <property type="entry name" value="GST C-terminal domain-like"/>
    <property type="match status" value="1"/>
</dbReference>
<dbReference type="InterPro" id="IPR036282">
    <property type="entry name" value="Glutathione-S-Trfase_C_sf"/>
</dbReference>
<dbReference type="PROSITE" id="PS50405">
    <property type="entry name" value="GST_CTER"/>
    <property type="match status" value="1"/>
</dbReference>
<evidence type="ECO:0000313" key="3">
    <source>
        <dbReference type="EMBL" id="SVA95833.1"/>
    </source>
</evidence>
<dbReference type="SFLD" id="SFLDG00358">
    <property type="entry name" value="Main_(cytGST)"/>
    <property type="match status" value="1"/>
</dbReference>
<dbReference type="AlphaFoldDB" id="A0A382A4F4"/>
<dbReference type="InterPro" id="IPR010987">
    <property type="entry name" value="Glutathione-S-Trfase_C-like"/>
</dbReference>
<gene>
    <name evidence="3" type="ORF">METZ01_LOCUS148687</name>
</gene>
<evidence type="ECO:0000259" key="2">
    <source>
        <dbReference type="PROSITE" id="PS50405"/>
    </source>
</evidence>
<name>A0A382A4F4_9ZZZZ</name>
<dbReference type="InterPro" id="IPR040079">
    <property type="entry name" value="Glutathione_S-Trfase"/>
</dbReference>
<dbReference type="Pfam" id="PF13409">
    <property type="entry name" value="GST_N_2"/>
    <property type="match status" value="1"/>
</dbReference>
<dbReference type="Gene3D" id="1.20.1050.10">
    <property type="match status" value="1"/>
</dbReference>
<dbReference type="Gene3D" id="3.40.30.10">
    <property type="entry name" value="Glutaredoxin"/>
    <property type="match status" value="1"/>
</dbReference>
<dbReference type="SUPFAM" id="SSF52833">
    <property type="entry name" value="Thioredoxin-like"/>
    <property type="match status" value="1"/>
</dbReference>
<proteinExistence type="predicted"/>
<feature type="domain" description="GST N-terminal" evidence="1">
    <location>
        <begin position="1"/>
        <end position="81"/>
    </location>
</feature>
<dbReference type="Pfam" id="PF13410">
    <property type="entry name" value="GST_C_2"/>
    <property type="match status" value="1"/>
</dbReference>